<proteinExistence type="predicted"/>
<reference evidence="1 2" key="2">
    <citation type="submission" date="2019-09" db="EMBL/GenBank/DDBJ databases">
        <authorList>
            <person name="Jin C."/>
        </authorList>
    </citation>
    <scope>NUCLEOTIDE SEQUENCE [LARGE SCALE GENOMIC DNA]</scope>
    <source>
        <strain evidence="1 2">BN140078</strain>
    </source>
</reference>
<name>A0A5B2W2J9_9BACT</name>
<dbReference type="Gene3D" id="3.40.50.450">
    <property type="match status" value="1"/>
</dbReference>
<organism evidence="1 2">
    <name type="scientific">Chitinophaga agrisoli</name>
    <dbReference type="NCBI Taxonomy" id="2607653"/>
    <lineage>
        <taxon>Bacteria</taxon>
        <taxon>Pseudomonadati</taxon>
        <taxon>Bacteroidota</taxon>
        <taxon>Chitinophagia</taxon>
        <taxon>Chitinophagales</taxon>
        <taxon>Chitinophagaceae</taxon>
        <taxon>Chitinophaga</taxon>
    </lineage>
</organism>
<comment type="caution">
    <text evidence="1">The sequence shown here is derived from an EMBL/GenBank/DDBJ whole genome shotgun (WGS) entry which is preliminary data.</text>
</comment>
<gene>
    <name evidence="1" type="ORF">F0L74_02820</name>
</gene>
<dbReference type="RefSeq" id="WP_149836308.1">
    <property type="nucleotide sequence ID" value="NZ_VUOC01000001.1"/>
</dbReference>
<sequence length="159" mass="17931">MTIKAPVTLPPKTADTISVFLAGSIEMGSAIHWQQEIEQVFDGRTQVHLYNPRRDDWDSSWKQEITHPAFNEQVNWELDAMEAADLIIMYFAPGTYSPVTLLELGLHARSGKLVVCCPEGFWRKGNVDIVCEKFGVKQVPNITALIDTIHSYSLNRTIV</sequence>
<evidence type="ECO:0008006" key="3">
    <source>
        <dbReference type="Google" id="ProtNLM"/>
    </source>
</evidence>
<keyword evidence="2" id="KW-1185">Reference proteome</keyword>
<dbReference type="AlphaFoldDB" id="A0A5B2W2J9"/>
<evidence type="ECO:0000313" key="2">
    <source>
        <dbReference type="Proteomes" id="UP000324611"/>
    </source>
</evidence>
<evidence type="ECO:0000313" key="1">
    <source>
        <dbReference type="EMBL" id="KAA2244912.1"/>
    </source>
</evidence>
<reference evidence="1 2" key="1">
    <citation type="submission" date="2019-09" db="EMBL/GenBank/DDBJ databases">
        <title>Chitinophaga ginsengihumi sp. nov., isolated from soil of ginseng rhizosphere.</title>
        <authorList>
            <person name="Lee J."/>
        </authorList>
    </citation>
    <scope>NUCLEOTIDE SEQUENCE [LARGE SCALE GENOMIC DNA]</scope>
    <source>
        <strain evidence="1 2">BN140078</strain>
    </source>
</reference>
<dbReference type="InterPro" id="IPR039470">
    <property type="entry name" value="Nuc_deoxyri_tr2"/>
</dbReference>
<dbReference type="Proteomes" id="UP000324611">
    <property type="component" value="Unassembled WGS sequence"/>
</dbReference>
<protein>
    <recommendedName>
        <fullName evidence="3">Nucleoside 2-deoxyribosyltransferase-like protein</fullName>
    </recommendedName>
</protein>
<dbReference type="Pfam" id="PF15891">
    <property type="entry name" value="Nuc_deoxyri_tr2"/>
    <property type="match status" value="1"/>
</dbReference>
<dbReference type="EMBL" id="VUOC01000001">
    <property type="protein sequence ID" value="KAA2244912.1"/>
    <property type="molecule type" value="Genomic_DNA"/>
</dbReference>
<accession>A0A5B2W2J9</accession>